<evidence type="ECO:0000313" key="2">
    <source>
        <dbReference type="Proteomes" id="UP000003146"/>
    </source>
</evidence>
<sequence length="45" mass="5262">MLSDCRATLPKPLLKFYEKHAEFLLELCTNFLEVCTKDKIICTNK</sequence>
<dbReference type="STRING" id="470145.BACCOP_01244"/>
<dbReference type="EMBL" id="ABIY02000073">
    <property type="protein sequence ID" value="EDV01664.1"/>
    <property type="molecule type" value="Genomic_DNA"/>
</dbReference>
<dbReference type="Proteomes" id="UP000003146">
    <property type="component" value="Unassembled WGS sequence"/>
</dbReference>
<evidence type="ECO:0000313" key="1">
    <source>
        <dbReference type="EMBL" id="EDV01664.1"/>
    </source>
</evidence>
<comment type="caution">
    <text evidence="1">The sequence shown here is derived from an EMBL/GenBank/DDBJ whole genome shotgun (WGS) entry which is preliminary data.</text>
</comment>
<dbReference type="AlphaFoldDB" id="B3JH88"/>
<gene>
    <name evidence="1" type="ORF">BACCOP_01244</name>
</gene>
<protein>
    <submittedName>
        <fullName evidence="1">Uncharacterized protein</fullName>
    </submittedName>
</protein>
<reference evidence="1 2" key="2">
    <citation type="submission" date="2008-04" db="EMBL/GenBank/DDBJ databases">
        <authorList>
            <person name="Fulton L."/>
            <person name="Clifton S."/>
            <person name="Fulton B."/>
            <person name="Xu J."/>
            <person name="Minx P."/>
            <person name="Pepin K.H."/>
            <person name="Johnson M."/>
            <person name="Thiruvilangam P."/>
            <person name="Bhonagiri V."/>
            <person name="Nash W.E."/>
            <person name="Mardis E.R."/>
            <person name="Wilson R.K."/>
        </authorList>
    </citation>
    <scope>NUCLEOTIDE SEQUENCE [LARGE SCALE GENOMIC DNA]</scope>
    <source>
        <strain evidence="1 2">DSM 17136</strain>
    </source>
</reference>
<name>B3JH88_9BACT</name>
<reference evidence="1 2" key="1">
    <citation type="submission" date="2008-04" db="EMBL/GenBank/DDBJ databases">
        <title>Draft genome sequence of Bacteroides coprocola (DSM 17136).</title>
        <authorList>
            <person name="Sudarsanam P."/>
            <person name="Ley R."/>
            <person name="Guruge J."/>
            <person name="Turnbaugh P.J."/>
            <person name="Mahowald M."/>
            <person name="Liep D."/>
            <person name="Gordon J."/>
        </authorList>
    </citation>
    <scope>NUCLEOTIDE SEQUENCE [LARGE SCALE GENOMIC DNA]</scope>
    <source>
        <strain evidence="1 2">DSM 17136</strain>
    </source>
</reference>
<proteinExistence type="predicted"/>
<dbReference type="HOGENOM" id="CLU_3195977_0_0_10"/>
<accession>B3JH88</accession>
<organism evidence="1 2">
    <name type="scientific">Phocaeicola coprocola DSM 17136</name>
    <dbReference type="NCBI Taxonomy" id="470145"/>
    <lineage>
        <taxon>Bacteria</taxon>
        <taxon>Pseudomonadati</taxon>
        <taxon>Bacteroidota</taxon>
        <taxon>Bacteroidia</taxon>
        <taxon>Bacteroidales</taxon>
        <taxon>Bacteroidaceae</taxon>
        <taxon>Phocaeicola</taxon>
    </lineage>
</organism>